<dbReference type="SUPFAM" id="SSF81301">
    <property type="entry name" value="Nucleotidyltransferase"/>
    <property type="match status" value="1"/>
</dbReference>
<evidence type="ECO:0000313" key="2">
    <source>
        <dbReference type="Proteomes" id="UP001589818"/>
    </source>
</evidence>
<evidence type="ECO:0000313" key="1">
    <source>
        <dbReference type="EMBL" id="MFC0391641.1"/>
    </source>
</evidence>
<dbReference type="EMBL" id="JBHLVF010000011">
    <property type="protein sequence ID" value="MFC0391641.1"/>
    <property type="molecule type" value="Genomic_DNA"/>
</dbReference>
<keyword evidence="2" id="KW-1185">Reference proteome</keyword>
<accession>A0ABV6J724</accession>
<gene>
    <name evidence="1" type="ORF">ACFFJ8_09655</name>
</gene>
<name>A0ABV6J724_9BACL</name>
<dbReference type="RefSeq" id="WP_204819716.1">
    <property type="nucleotide sequence ID" value="NZ_JANHOF010000006.1"/>
</dbReference>
<reference evidence="1 2" key="1">
    <citation type="submission" date="2024-09" db="EMBL/GenBank/DDBJ databases">
        <authorList>
            <person name="Sun Q."/>
            <person name="Mori K."/>
        </authorList>
    </citation>
    <scope>NUCLEOTIDE SEQUENCE [LARGE SCALE GENOMIC DNA]</scope>
    <source>
        <strain evidence="1 2">CCM 4839</strain>
    </source>
</reference>
<organism evidence="1 2">
    <name type="scientific">Paenibacillus mendelii</name>
    <dbReference type="NCBI Taxonomy" id="206163"/>
    <lineage>
        <taxon>Bacteria</taxon>
        <taxon>Bacillati</taxon>
        <taxon>Bacillota</taxon>
        <taxon>Bacilli</taxon>
        <taxon>Bacillales</taxon>
        <taxon>Paenibacillaceae</taxon>
        <taxon>Paenibacillus</taxon>
    </lineage>
</organism>
<sequence>MQNVLDVAHTLVRYIQNNYPDDVAVIAYYGSRAQGTATKRSDLDFFFIPATSNGYQASIQFVIDDISFDFWPISWERAGRMAAFEEPSTSIIAECKLLYTRSEDDRDRFLKLRETIGEMPRHGLKFMEKAESKLQEAYVHLYKMSRSGDTENITLYRNEAQGLLTSVLYSLALLNKTYFTKGWGKNTEQIMNFPLQPTHLKQLMDTIMNAHVCLDIRAACEQLVQDTLQVLIEHKDTYAEGPSYSDRMKGFYEEVKGIFDKLLTACEMNDYNSAFIWAIGVQDEIARFLYYAAKGHWPVALDPSLDYQRYYVQAGFPNLVTLLDPDDLMPLRSAVARLNEDLESHLRAHGVDICRFDSLAQFEAFLQNR</sequence>
<dbReference type="InterPro" id="IPR043519">
    <property type="entry name" value="NT_sf"/>
</dbReference>
<comment type="caution">
    <text evidence="1">The sequence shown here is derived from an EMBL/GenBank/DDBJ whole genome shotgun (WGS) entry which is preliminary data.</text>
</comment>
<proteinExistence type="predicted"/>
<dbReference type="Gene3D" id="3.30.460.10">
    <property type="entry name" value="Beta Polymerase, domain 2"/>
    <property type="match status" value="1"/>
</dbReference>
<protein>
    <submittedName>
        <fullName evidence="1">Nucleotidyltransferase domain-containing protein</fullName>
    </submittedName>
</protein>
<dbReference type="CDD" id="cd05403">
    <property type="entry name" value="NT_KNTase_like"/>
    <property type="match status" value="1"/>
</dbReference>
<dbReference type="Gene3D" id="1.20.120.330">
    <property type="entry name" value="Nucleotidyltransferases domain 2"/>
    <property type="match status" value="1"/>
</dbReference>
<dbReference type="Proteomes" id="UP001589818">
    <property type="component" value="Unassembled WGS sequence"/>
</dbReference>